<accession>A0AAV8VDV5</accession>
<evidence type="ECO:0000313" key="1">
    <source>
        <dbReference type="EMBL" id="KAJ8912375.1"/>
    </source>
</evidence>
<keyword evidence="2" id="KW-1185">Reference proteome</keyword>
<sequence>MSNIKEDVVNEVHKPARRNFLRRRVQVRGLNNLIQADLVEMIPYARENSGYRYILVVINVFSNTYSNLKVSMVERVNRTLKNLMWKQLFCLQGTYKWLALLPKMSTNIIIQNIEP</sequence>
<dbReference type="InterPro" id="IPR012337">
    <property type="entry name" value="RNaseH-like_sf"/>
</dbReference>
<dbReference type="Proteomes" id="UP001159042">
    <property type="component" value="Unassembled WGS sequence"/>
</dbReference>
<organism evidence="1 2">
    <name type="scientific">Exocentrus adspersus</name>
    <dbReference type="NCBI Taxonomy" id="1586481"/>
    <lineage>
        <taxon>Eukaryota</taxon>
        <taxon>Metazoa</taxon>
        <taxon>Ecdysozoa</taxon>
        <taxon>Arthropoda</taxon>
        <taxon>Hexapoda</taxon>
        <taxon>Insecta</taxon>
        <taxon>Pterygota</taxon>
        <taxon>Neoptera</taxon>
        <taxon>Endopterygota</taxon>
        <taxon>Coleoptera</taxon>
        <taxon>Polyphaga</taxon>
        <taxon>Cucujiformia</taxon>
        <taxon>Chrysomeloidea</taxon>
        <taxon>Cerambycidae</taxon>
        <taxon>Lamiinae</taxon>
        <taxon>Acanthocinini</taxon>
        <taxon>Exocentrus</taxon>
    </lineage>
</organism>
<proteinExistence type="predicted"/>
<dbReference type="PANTHER" id="PTHR46585">
    <property type="entry name" value="INTEGRASE CORE DOMAIN CONTAINING PROTEIN"/>
    <property type="match status" value="1"/>
</dbReference>
<name>A0AAV8VDV5_9CUCU</name>
<protein>
    <submittedName>
        <fullName evidence="1">Uncharacterized protein</fullName>
    </submittedName>
</protein>
<comment type="caution">
    <text evidence="1">The sequence shown here is derived from an EMBL/GenBank/DDBJ whole genome shotgun (WGS) entry which is preliminary data.</text>
</comment>
<dbReference type="SUPFAM" id="SSF53098">
    <property type="entry name" value="Ribonuclease H-like"/>
    <property type="match status" value="1"/>
</dbReference>
<gene>
    <name evidence="1" type="ORF">NQ315_014743</name>
</gene>
<evidence type="ECO:0000313" key="2">
    <source>
        <dbReference type="Proteomes" id="UP001159042"/>
    </source>
</evidence>
<reference evidence="1 2" key="1">
    <citation type="journal article" date="2023" name="Insect Mol. Biol.">
        <title>Genome sequencing provides insights into the evolution of gene families encoding plant cell wall-degrading enzymes in longhorned beetles.</title>
        <authorList>
            <person name="Shin N.R."/>
            <person name="Okamura Y."/>
            <person name="Kirsch R."/>
            <person name="Pauchet Y."/>
        </authorList>
    </citation>
    <scope>NUCLEOTIDE SEQUENCE [LARGE SCALE GENOMIC DNA]</scope>
    <source>
        <strain evidence="1">EAD_L_NR</strain>
    </source>
</reference>
<dbReference type="AlphaFoldDB" id="A0AAV8VDV5"/>
<dbReference type="PANTHER" id="PTHR46585:SF1">
    <property type="entry name" value="CHROMO DOMAIN-CONTAINING PROTEIN"/>
    <property type="match status" value="1"/>
</dbReference>
<dbReference type="EMBL" id="JANEYG010000132">
    <property type="protein sequence ID" value="KAJ8912375.1"/>
    <property type="molecule type" value="Genomic_DNA"/>
</dbReference>